<feature type="compositionally biased region" description="Low complexity" evidence="7">
    <location>
        <begin position="248"/>
        <end position="282"/>
    </location>
</feature>
<evidence type="ECO:0000313" key="11">
    <source>
        <dbReference type="Proteomes" id="UP000054007"/>
    </source>
</evidence>
<dbReference type="PANTHER" id="PTHR36575:SF2">
    <property type="entry name" value="CHITIN-BINDING TYPE-4 DOMAIN-CONTAINING PROTEIN-RELATED"/>
    <property type="match status" value="1"/>
</dbReference>
<dbReference type="InterPro" id="IPR004302">
    <property type="entry name" value="Cellulose/chitin-bd_N"/>
</dbReference>
<dbReference type="Gene3D" id="2.70.50.70">
    <property type="match status" value="1"/>
</dbReference>
<keyword evidence="11" id="KW-1185">Reference proteome</keyword>
<evidence type="ECO:0000259" key="9">
    <source>
        <dbReference type="Pfam" id="PF03067"/>
    </source>
</evidence>
<dbReference type="PANTHER" id="PTHR36575">
    <property type="entry name" value="BINDING PROTEIN, PUTATIVE (AFU_ORTHOLOGUE AFUA_1G14430)-RELATED"/>
    <property type="match status" value="1"/>
</dbReference>
<protein>
    <recommendedName>
        <fullName evidence="9">Chitin-binding type-4 domain-containing protein</fullName>
    </recommendedName>
</protein>
<gene>
    <name evidence="10" type="ORF">CYLTODRAFT_383677</name>
</gene>
<evidence type="ECO:0000256" key="5">
    <source>
        <dbReference type="ARBA" id="ARBA00023180"/>
    </source>
</evidence>
<keyword evidence="2" id="KW-0479">Metal-binding</keyword>
<comment type="similarity">
    <text evidence="6">Belongs to the polysaccharide monooxygenase AA13 family.</text>
</comment>
<comment type="cofactor">
    <cofactor evidence="1">
        <name>Cu(2+)</name>
        <dbReference type="ChEBI" id="CHEBI:29036"/>
    </cofactor>
</comment>
<keyword evidence="4" id="KW-1015">Disulfide bond</keyword>
<dbReference type="AlphaFoldDB" id="A0A0D7AX18"/>
<evidence type="ECO:0000256" key="8">
    <source>
        <dbReference type="SAM" id="SignalP"/>
    </source>
</evidence>
<dbReference type="EMBL" id="KN880788">
    <property type="protein sequence ID" value="KIY62399.1"/>
    <property type="molecule type" value="Genomic_DNA"/>
</dbReference>
<evidence type="ECO:0000256" key="1">
    <source>
        <dbReference type="ARBA" id="ARBA00001973"/>
    </source>
</evidence>
<keyword evidence="3" id="KW-0186">Copper</keyword>
<dbReference type="Pfam" id="PF03067">
    <property type="entry name" value="LPMO_10"/>
    <property type="match status" value="1"/>
</dbReference>
<proteinExistence type="inferred from homology"/>
<sequence length="340" mass="34579">MLAIVAPFVLLAGQALAHGAINTPPSRSQSVGSAFQDTCGLQMFYQVSSDHYGNIQGEMQVADSSFDASSCNLWLCKGYQFSDNSANVQSYTAGQAVTFKVDIHAPHTGTANVSIVDTTTGSIIGEPLISWDSYASTSTGVAPGDTDFLITMPDLGSQCANPGDCVIQWFWDARSIDQTYEDCVDFTMGGSESASSAVPATSSTAPATSSSVSTAASSSAAAPATSSSAATTSSSSAIVPTTSAVTSASEPATSAAAPTTSAVPTTSAAPPTSTSVASPAPSGGVQDANACMNTYNKCIAQTQPNPDWTGCGATKDTCLSTAKYMRRALKSGTLGRRLRA</sequence>
<keyword evidence="8" id="KW-0732">Signal</keyword>
<feature type="region of interest" description="Disordered" evidence="7">
    <location>
        <begin position="248"/>
        <end position="283"/>
    </location>
</feature>
<dbReference type="InterPro" id="IPR052282">
    <property type="entry name" value="Starch-active_LPMO"/>
</dbReference>
<evidence type="ECO:0000256" key="3">
    <source>
        <dbReference type="ARBA" id="ARBA00023008"/>
    </source>
</evidence>
<feature type="domain" description="Chitin-binding type-4" evidence="9">
    <location>
        <begin position="18"/>
        <end position="186"/>
    </location>
</feature>
<keyword evidence="5" id="KW-0325">Glycoprotein</keyword>
<evidence type="ECO:0000256" key="7">
    <source>
        <dbReference type="SAM" id="MobiDB-lite"/>
    </source>
</evidence>
<evidence type="ECO:0000256" key="6">
    <source>
        <dbReference type="ARBA" id="ARBA00034311"/>
    </source>
</evidence>
<evidence type="ECO:0000256" key="2">
    <source>
        <dbReference type="ARBA" id="ARBA00022723"/>
    </source>
</evidence>
<dbReference type="GO" id="GO:0046872">
    <property type="term" value="F:metal ion binding"/>
    <property type="evidence" value="ECO:0007669"/>
    <property type="project" value="UniProtKB-KW"/>
</dbReference>
<name>A0A0D7AX18_9AGAR</name>
<accession>A0A0D7AX18</accession>
<feature type="region of interest" description="Disordered" evidence="7">
    <location>
        <begin position="191"/>
        <end position="210"/>
    </location>
</feature>
<dbReference type="Proteomes" id="UP000054007">
    <property type="component" value="Unassembled WGS sequence"/>
</dbReference>
<dbReference type="OrthoDB" id="120613at2759"/>
<reference evidence="10 11" key="1">
    <citation type="journal article" date="2015" name="Fungal Genet. Biol.">
        <title>Evolution of novel wood decay mechanisms in Agaricales revealed by the genome sequences of Fistulina hepatica and Cylindrobasidium torrendii.</title>
        <authorList>
            <person name="Floudas D."/>
            <person name="Held B.W."/>
            <person name="Riley R."/>
            <person name="Nagy L.G."/>
            <person name="Koehler G."/>
            <person name="Ransdell A.S."/>
            <person name="Younus H."/>
            <person name="Chow J."/>
            <person name="Chiniquy J."/>
            <person name="Lipzen A."/>
            <person name="Tritt A."/>
            <person name="Sun H."/>
            <person name="Haridas S."/>
            <person name="LaButti K."/>
            <person name="Ohm R.A."/>
            <person name="Kues U."/>
            <person name="Blanchette R.A."/>
            <person name="Grigoriev I.V."/>
            <person name="Minto R.E."/>
            <person name="Hibbett D.S."/>
        </authorList>
    </citation>
    <scope>NUCLEOTIDE SEQUENCE [LARGE SCALE GENOMIC DNA]</scope>
    <source>
        <strain evidence="10 11">FP15055 ss-10</strain>
    </source>
</reference>
<feature type="signal peptide" evidence="8">
    <location>
        <begin position="1"/>
        <end position="17"/>
    </location>
</feature>
<evidence type="ECO:0000313" key="10">
    <source>
        <dbReference type="EMBL" id="KIY62399.1"/>
    </source>
</evidence>
<feature type="chain" id="PRO_5002316739" description="Chitin-binding type-4 domain-containing protein" evidence="8">
    <location>
        <begin position="18"/>
        <end position="340"/>
    </location>
</feature>
<organism evidence="10 11">
    <name type="scientific">Cylindrobasidium torrendii FP15055 ss-10</name>
    <dbReference type="NCBI Taxonomy" id="1314674"/>
    <lineage>
        <taxon>Eukaryota</taxon>
        <taxon>Fungi</taxon>
        <taxon>Dikarya</taxon>
        <taxon>Basidiomycota</taxon>
        <taxon>Agaricomycotina</taxon>
        <taxon>Agaricomycetes</taxon>
        <taxon>Agaricomycetidae</taxon>
        <taxon>Agaricales</taxon>
        <taxon>Marasmiineae</taxon>
        <taxon>Physalacriaceae</taxon>
        <taxon>Cylindrobasidium</taxon>
    </lineage>
</organism>
<evidence type="ECO:0000256" key="4">
    <source>
        <dbReference type="ARBA" id="ARBA00023157"/>
    </source>
</evidence>